<dbReference type="AlphaFoldDB" id="A0A4P6UVF2"/>
<dbReference type="EMBL" id="CP036528">
    <property type="protein sequence ID" value="QBK26525.1"/>
    <property type="molecule type" value="Genomic_DNA"/>
</dbReference>
<feature type="transmembrane region" description="Helical" evidence="3">
    <location>
        <begin position="287"/>
        <end position="304"/>
    </location>
</feature>
<keyword evidence="5" id="KW-0012">Acyltransferase</keyword>
<evidence type="ECO:0000256" key="3">
    <source>
        <dbReference type="SAM" id="Phobius"/>
    </source>
</evidence>
<organism evidence="5 6">
    <name type="scientific">Ureibacillus thermophilus</name>
    <dbReference type="NCBI Taxonomy" id="367743"/>
    <lineage>
        <taxon>Bacteria</taxon>
        <taxon>Bacillati</taxon>
        <taxon>Bacillota</taxon>
        <taxon>Bacilli</taxon>
        <taxon>Bacillales</taxon>
        <taxon>Caryophanaceae</taxon>
        <taxon>Ureibacillus</taxon>
    </lineage>
</organism>
<dbReference type="KEGG" id="uth:DKZ56_12005"/>
<name>A0A4P6UVF2_9BACL</name>
<evidence type="ECO:0000313" key="5">
    <source>
        <dbReference type="EMBL" id="QBK26525.1"/>
    </source>
</evidence>
<feature type="transmembrane region" description="Helical" evidence="3">
    <location>
        <begin position="107"/>
        <end position="123"/>
    </location>
</feature>
<keyword evidence="5" id="KW-0808">Transferase</keyword>
<feature type="transmembrane region" description="Helical" evidence="3">
    <location>
        <begin position="35"/>
        <end position="57"/>
    </location>
</feature>
<keyword evidence="3" id="KW-1133">Transmembrane helix</keyword>
<feature type="transmembrane region" description="Helical" evidence="3">
    <location>
        <begin position="180"/>
        <end position="200"/>
    </location>
</feature>
<dbReference type="PANTHER" id="PTHR37312">
    <property type="entry name" value="MEMBRANE-BOUND ACYLTRANSFERASE YKRP-RELATED"/>
    <property type="match status" value="1"/>
</dbReference>
<dbReference type="RefSeq" id="WP_208650215.1">
    <property type="nucleotide sequence ID" value="NZ_CP036528.1"/>
</dbReference>
<proteinExistence type="inferred from homology"/>
<dbReference type="InterPro" id="IPR002656">
    <property type="entry name" value="Acyl_transf_3_dom"/>
</dbReference>
<keyword evidence="3" id="KW-0812">Transmembrane</keyword>
<comment type="similarity">
    <text evidence="2">Belongs to the acyltransferase 3 family.</text>
</comment>
<evidence type="ECO:0000256" key="1">
    <source>
        <dbReference type="ARBA" id="ARBA00004370"/>
    </source>
</evidence>
<feature type="transmembrane region" description="Helical" evidence="3">
    <location>
        <begin position="225"/>
        <end position="245"/>
    </location>
</feature>
<feature type="domain" description="Acyltransferase 3" evidence="4">
    <location>
        <begin position="5"/>
        <end position="304"/>
    </location>
</feature>
<dbReference type="GO" id="GO:0016747">
    <property type="term" value="F:acyltransferase activity, transferring groups other than amino-acyl groups"/>
    <property type="evidence" value="ECO:0007669"/>
    <property type="project" value="InterPro"/>
</dbReference>
<dbReference type="PANTHER" id="PTHR37312:SF1">
    <property type="entry name" value="MEMBRANE-BOUND ACYLTRANSFERASE YKRP-RELATED"/>
    <property type="match status" value="1"/>
</dbReference>
<gene>
    <name evidence="5" type="ORF">DKZ56_12005</name>
</gene>
<feature type="transmembrane region" description="Helical" evidence="3">
    <location>
        <begin position="252"/>
        <end position="275"/>
    </location>
</feature>
<feature type="transmembrane region" description="Helical" evidence="3">
    <location>
        <begin position="128"/>
        <end position="144"/>
    </location>
</feature>
<dbReference type="Proteomes" id="UP000291151">
    <property type="component" value="Chromosome"/>
</dbReference>
<evidence type="ECO:0000313" key="6">
    <source>
        <dbReference type="Proteomes" id="UP000291151"/>
    </source>
</evidence>
<dbReference type="InterPro" id="IPR052734">
    <property type="entry name" value="Nod_factor_acetyltransferase"/>
</dbReference>
<accession>A0A4P6UVF2</accession>
<keyword evidence="3" id="KW-0472">Membrane</keyword>
<dbReference type="Pfam" id="PF01757">
    <property type="entry name" value="Acyl_transf_3"/>
    <property type="match status" value="1"/>
</dbReference>
<feature type="transmembrane region" description="Helical" evidence="3">
    <location>
        <begin position="150"/>
        <end position="168"/>
    </location>
</feature>
<keyword evidence="6" id="KW-1185">Reference proteome</keyword>
<evidence type="ECO:0000256" key="2">
    <source>
        <dbReference type="ARBA" id="ARBA00007400"/>
    </source>
</evidence>
<reference evidence="5 6" key="1">
    <citation type="submission" date="2019-02" db="EMBL/GenBank/DDBJ databases">
        <title>Ureibacillus thermophilus.</title>
        <authorList>
            <person name="Sunny J.S."/>
            <person name="Natarajan A."/>
            <person name="Saleena L.M."/>
        </authorList>
    </citation>
    <scope>NUCLEOTIDE SEQUENCE [LARGE SCALE GENOMIC DNA]</scope>
    <source>
        <strain evidence="5 6">LM102</strain>
    </source>
</reference>
<feature type="transmembrane region" description="Helical" evidence="3">
    <location>
        <begin position="69"/>
        <end position="87"/>
    </location>
</feature>
<sequence>MKRIPFFDNARAILIFLVVFGHTISEYIENSNLLADIYLFIYTFHMPAFILISGYFAKKVYERGYFKKLVKKLIIPYVLFQVFYTLYYEFVFHDTISYSLFIPRWGLWFLMSLLFWNILLYFFGKLKYGLPLAIIFSLLIGYDAEVDEFLSLSRTFFFFPFFLAGYHLKAEHFEKLNFRYQTVIGIIGAVLGFILIVQFVPTDYRFWLLGKRPYEEIIDTVEYSALIRLATYVVQFLATFIFLSLVPRKQSFLTHIGQCTMVIYLLHLAIVRIFQEPIVKQYILETNQYWLLVVSSFIIVLLLSRKPVVKMFQLSLHQITQIIKRCA</sequence>
<protein>
    <submittedName>
        <fullName evidence="5">Acyltransferase</fullName>
    </submittedName>
</protein>
<evidence type="ECO:0000259" key="4">
    <source>
        <dbReference type="Pfam" id="PF01757"/>
    </source>
</evidence>
<comment type="subcellular location">
    <subcellularLocation>
        <location evidence="1">Membrane</location>
    </subcellularLocation>
</comment>